<accession>A0A9Q9APS1</accession>
<dbReference type="AlphaFoldDB" id="A0A9Q9APS1"/>
<protein>
    <submittedName>
        <fullName evidence="1">Uncharacterized protein</fullName>
    </submittedName>
</protein>
<gene>
    <name evidence="1" type="ORF">Slin15195_G036540</name>
</gene>
<evidence type="ECO:0000313" key="1">
    <source>
        <dbReference type="EMBL" id="USW50335.1"/>
    </source>
</evidence>
<proteinExistence type="predicted"/>
<organism evidence="1 2">
    <name type="scientific">Septoria linicola</name>
    <dbReference type="NCBI Taxonomy" id="215465"/>
    <lineage>
        <taxon>Eukaryota</taxon>
        <taxon>Fungi</taxon>
        <taxon>Dikarya</taxon>
        <taxon>Ascomycota</taxon>
        <taxon>Pezizomycotina</taxon>
        <taxon>Dothideomycetes</taxon>
        <taxon>Dothideomycetidae</taxon>
        <taxon>Mycosphaerellales</taxon>
        <taxon>Mycosphaerellaceae</taxon>
        <taxon>Septoria</taxon>
    </lineage>
</organism>
<sequence>MKDDYADGPVNNDLQRLNLSSELSQSRRSSIEDALRNFKQTVLQQNLNALRILVDAAQEEGRALTSANSIDEIAEAYEQLFEEYGVGFSDAETLLLEDSPNSAGSLSAYWLDGVEHKAVGFDARDQWWNSIQNAINEHQHDIRPTP</sequence>
<evidence type="ECO:0000313" key="2">
    <source>
        <dbReference type="Proteomes" id="UP001056384"/>
    </source>
</evidence>
<dbReference type="Proteomes" id="UP001056384">
    <property type="component" value="Chromosome 2"/>
</dbReference>
<keyword evidence="2" id="KW-1185">Reference proteome</keyword>
<dbReference type="EMBL" id="CP099419">
    <property type="protein sequence ID" value="USW50335.1"/>
    <property type="molecule type" value="Genomic_DNA"/>
</dbReference>
<reference evidence="1" key="1">
    <citation type="submission" date="2022-06" db="EMBL/GenBank/DDBJ databases">
        <title>Complete genome sequences of two strains of the flax pathogen Septoria linicola.</title>
        <authorList>
            <person name="Lapalu N."/>
            <person name="Simon A."/>
            <person name="Demenou B."/>
            <person name="Paumier D."/>
            <person name="Guillot M.-P."/>
            <person name="Gout L."/>
            <person name="Valade R."/>
        </authorList>
    </citation>
    <scope>NUCLEOTIDE SEQUENCE</scope>
    <source>
        <strain evidence="1">SE15195</strain>
    </source>
</reference>
<name>A0A9Q9APS1_9PEZI</name>